<protein>
    <submittedName>
        <fullName evidence="1">Myb-like transcription factor family protein</fullName>
    </submittedName>
</protein>
<evidence type="ECO:0000313" key="2">
    <source>
        <dbReference type="Proteomes" id="UP001164539"/>
    </source>
</evidence>
<gene>
    <name evidence="1" type="ORF">OWV82_022341</name>
</gene>
<comment type="caution">
    <text evidence="1">The sequence shown here is derived from an EMBL/GenBank/DDBJ whole genome shotgun (WGS) entry which is preliminary data.</text>
</comment>
<accession>A0ACC1X356</accession>
<proteinExistence type="predicted"/>
<keyword evidence="2" id="KW-1185">Reference proteome</keyword>
<name>A0ACC1X356_MELAZ</name>
<dbReference type="Proteomes" id="UP001164539">
    <property type="component" value="Chromosome 12"/>
</dbReference>
<dbReference type="EMBL" id="CM051405">
    <property type="protein sequence ID" value="KAJ4705584.1"/>
    <property type="molecule type" value="Genomic_DNA"/>
</dbReference>
<reference evidence="1 2" key="1">
    <citation type="journal article" date="2023" name="Science">
        <title>Complex scaffold remodeling in plant triterpene biosynthesis.</title>
        <authorList>
            <person name="De La Pena R."/>
            <person name="Hodgson H."/>
            <person name="Liu J.C."/>
            <person name="Stephenson M.J."/>
            <person name="Martin A.C."/>
            <person name="Owen C."/>
            <person name="Harkess A."/>
            <person name="Leebens-Mack J."/>
            <person name="Jimenez L.E."/>
            <person name="Osbourn A."/>
            <person name="Sattely E.S."/>
        </authorList>
    </citation>
    <scope>NUCLEOTIDE SEQUENCE [LARGE SCALE GENOMIC DNA]</scope>
    <source>
        <strain evidence="2">cv. JPN11</strain>
        <tissue evidence="1">Leaf</tissue>
    </source>
</reference>
<evidence type="ECO:0000313" key="1">
    <source>
        <dbReference type="EMBL" id="KAJ4705584.1"/>
    </source>
</evidence>
<sequence>MNTQKINFQESFQQNHVEFANPESQYFGIHHQQPWNMRSRRTPPPMEEEEEQQQPLDPVRSSSTILGRFGSPASAFYATERFMGFSQYECQAGNPSCSSDISRVSDSQQFHSYQSPGENYSIVSADQAESLEIPWKFYKSPETSFRNPCSSPLLGRPFSAPFDENQDHRVCNNESYGLTSVSQLHCTSQQEKHSPRFSLSSGNSVSNGAVITSKTRIRWTQDLHEKFVECVNRLGGADKATPKAILKLMDSDGLTIFHVKSHLQKYRMAKYIPEFAEGKSEKRTSLNDLPQLDVRATLQIKEALQLQLDVQRRLHEQLEIQRNLQMRIEEQGRQLKMLFDQQQKTNKNPLKNQNLDIVVPEEDPPFSFDDVEVSIAENSGNTRFPSKIS</sequence>
<organism evidence="1 2">
    <name type="scientific">Melia azedarach</name>
    <name type="common">Chinaberry tree</name>
    <dbReference type="NCBI Taxonomy" id="155640"/>
    <lineage>
        <taxon>Eukaryota</taxon>
        <taxon>Viridiplantae</taxon>
        <taxon>Streptophyta</taxon>
        <taxon>Embryophyta</taxon>
        <taxon>Tracheophyta</taxon>
        <taxon>Spermatophyta</taxon>
        <taxon>Magnoliopsida</taxon>
        <taxon>eudicotyledons</taxon>
        <taxon>Gunneridae</taxon>
        <taxon>Pentapetalae</taxon>
        <taxon>rosids</taxon>
        <taxon>malvids</taxon>
        <taxon>Sapindales</taxon>
        <taxon>Meliaceae</taxon>
        <taxon>Melia</taxon>
    </lineage>
</organism>